<gene>
    <name evidence="10" type="ORF">CFX0092_B0595</name>
</gene>
<dbReference type="PANTHER" id="PTHR34448">
    <property type="entry name" value="AMINOPEPTIDASE"/>
    <property type="match status" value="1"/>
</dbReference>
<dbReference type="RefSeq" id="WP_095045446.1">
    <property type="nucleotide sequence ID" value="NZ_LN890656.1"/>
</dbReference>
<comment type="cofactor">
    <cofactor evidence="3">
        <name>Zn(2+)</name>
        <dbReference type="ChEBI" id="CHEBI:29105"/>
    </cofactor>
</comment>
<dbReference type="EMBL" id="LN890656">
    <property type="protein sequence ID" value="CUS06129.1"/>
    <property type="molecule type" value="Genomic_DNA"/>
</dbReference>
<evidence type="ECO:0000313" key="10">
    <source>
        <dbReference type="EMBL" id="CUS06129.1"/>
    </source>
</evidence>
<dbReference type="GO" id="GO:0004177">
    <property type="term" value="F:aminopeptidase activity"/>
    <property type="evidence" value="ECO:0007669"/>
    <property type="project" value="UniProtKB-KW"/>
</dbReference>
<dbReference type="SUPFAM" id="SSF144052">
    <property type="entry name" value="Thermophilic metalloprotease-like"/>
    <property type="match status" value="1"/>
</dbReference>
<dbReference type="GO" id="GO:0006508">
    <property type="term" value="P:proteolysis"/>
    <property type="evidence" value="ECO:0007669"/>
    <property type="project" value="UniProtKB-KW"/>
</dbReference>
<evidence type="ECO:0000256" key="4">
    <source>
        <dbReference type="ARBA" id="ARBA00008236"/>
    </source>
</evidence>
<evidence type="ECO:0000256" key="3">
    <source>
        <dbReference type="ARBA" id="ARBA00001947"/>
    </source>
</evidence>
<reference evidence="10" key="1">
    <citation type="submission" date="2016-01" db="EMBL/GenBank/DDBJ databases">
        <authorList>
            <person name="Mcilroy J.S."/>
            <person name="Karst M S."/>
            <person name="Albertsen M."/>
        </authorList>
    </citation>
    <scope>NUCLEOTIDE SEQUENCE</scope>
    <source>
        <strain evidence="10">Cfx-K</strain>
    </source>
</reference>
<proteinExistence type="inferred from homology"/>
<dbReference type="PRINTS" id="PR00919">
    <property type="entry name" value="THERMOPTASE"/>
</dbReference>
<dbReference type="InterPro" id="IPR000787">
    <property type="entry name" value="Peptidase_M29"/>
</dbReference>
<dbReference type="Proteomes" id="UP000215027">
    <property type="component" value="Chromosome II"/>
</dbReference>
<evidence type="ECO:0000256" key="2">
    <source>
        <dbReference type="ARBA" id="ARBA00001946"/>
    </source>
</evidence>
<dbReference type="PANTHER" id="PTHR34448:SF3">
    <property type="entry name" value="AMINOPEPTIDASE AMPS"/>
    <property type="match status" value="1"/>
</dbReference>
<name>A0A160T8Q4_9CHLR</name>
<protein>
    <submittedName>
        <fullName evidence="10">Aminopeptidase 2</fullName>
        <ecNumber evidence="10">3.4.11.-</ecNumber>
    </submittedName>
</protein>
<keyword evidence="8 10" id="KW-0378">Hydrolase</keyword>
<keyword evidence="6" id="KW-0645">Protease</keyword>
<dbReference type="OrthoDB" id="9803993at2"/>
<dbReference type="GO" id="GO:0046872">
    <property type="term" value="F:metal ion binding"/>
    <property type="evidence" value="ECO:0007669"/>
    <property type="project" value="UniProtKB-KW"/>
</dbReference>
<keyword evidence="7" id="KW-0479">Metal-binding</keyword>
<comment type="similarity">
    <text evidence="4">Belongs to the peptidase M29 family.</text>
</comment>
<dbReference type="InterPro" id="IPR052170">
    <property type="entry name" value="M29_Exopeptidase"/>
</dbReference>
<comment type="cofactor">
    <cofactor evidence="2">
        <name>Mg(2+)</name>
        <dbReference type="ChEBI" id="CHEBI:18420"/>
    </cofactor>
</comment>
<dbReference type="EC" id="3.4.11.-" evidence="10"/>
<keyword evidence="11" id="KW-1185">Reference proteome</keyword>
<keyword evidence="9" id="KW-0482">Metalloprotease</keyword>
<dbReference type="GO" id="GO:0008237">
    <property type="term" value="F:metallopeptidase activity"/>
    <property type="evidence" value="ECO:0007669"/>
    <property type="project" value="UniProtKB-KW"/>
</dbReference>
<dbReference type="AlphaFoldDB" id="A0A160T8Q4"/>
<comment type="cofactor">
    <cofactor evidence="1">
        <name>Co(2+)</name>
        <dbReference type="ChEBI" id="CHEBI:48828"/>
    </cofactor>
</comment>
<evidence type="ECO:0000256" key="6">
    <source>
        <dbReference type="ARBA" id="ARBA00022670"/>
    </source>
</evidence>
<evidence type="ECO:0000256" key="1">
    <source>
        <dbReference type="ARBA" id="ARBA00001941"/>
    </source>
</evidence>
<accession>A0A160T8Q4</accession>
<evidence type="ECO:0000313" key="11">
    <source>
        <dbReference type="Proteomes" id="UP000215027"/>
    </source>
</evidence>
<dbReference type="InterPro" id="IPR035097">
    <property type="entry name" value="M29_N-terminal"/>
</dbReference>
<organism evidence="10 11">
    <name type="scientific">Candidatus Promineifilum breve</name>
    <dbReference type="NCBI Taxonomy" id="1806508"/>
    <lineage>
        <taxon>Bacteria</taxon>
        <taxon>Bacillati</taxon>
        <taxon>Chloroflexota</taxon>
        <taxon>Ardenticatenia</taxon>
        <taxon>Candidatus Promineifilales</taxon>
        <taxon>Candidatus Promineifilaceae</taxon>
        <taxon>Candidatus Promineifilum</taxon>
    </lineage>
</organism>
<evidence type="ECO:0000256" key="8">
    <source>
        <dbReference type="ARBA" id="ARBA00022801"/>
    </source>
</evidence>
<keyword evidence="5 10" id="KW-0031">Aminopeptidase</keyword>
<dbReference type="Gene3D" id="3.40.1830.10">
    <property type="entry name" value="Thermophilic metalloprotease (M29)"/>
    <property type="match status" value="1"/>
</dbReference>
<evidence type="ECO:0000256" key="5">
    <source>
        <dbReference type="ARBA" id="ARBA00022438"/>
    </source>
</evidence>
<dbReference type="KEGG" id="pbf:CFX0092_B0595"/>
<dbReference type="Pfam" id="PF02073">
    <property type="entry name" value="Peptidase_M29"/>
    <property type="match status" value="1"/>
</dbReference>
<evidence type="ECO:0000256" key="7">
    <source>
        <dbReference type="ARBA" id="ARBA00022723"/>
    </source>
</evidence>
<sequence>MTPEFDRQLAAYAELIVKVGLNLQAGQRLMVRAPLEAAPLVRHVAAHAYQGGARLVEVLWNDPLLVLERYRHAPRDSFAEVSQWPVNAGLEYAEAGQAFLSIIGVDPELLKDVAPELVATTRRAEGMAAMPLARLMSADAVNWCVVGYATAGWAARVFPDLPPAEQQQRLWQAIFRTVRLDAADPVATWEAHSDQLLARTAFLNEKQYTALHFTGPGTDLVVGLPAHHHWIGGGAPTALGFSNIANLPTEEVFTAPHRDRVEGTVRATMPLNYSGNLIENFSLTFKDGKVVDFSAERGEELLRSHLATDEGAARLGEVALVPHSSPIAQSGLLFLNTLYDENASSHVALGRAYQNCIAGCEGLDEAAFAEMGGNSSVTHLDFMIGSAEIDVDGLLGDVAEPLMRGGEWVN</sequence>
<evidence type="ECO:0000256" key="9">
    <source>
        <dbReference type="ARBA" id="ARBA00023049"/>
    </source>
</evidence>